<gene>
    <name evidence="2" type="ORF">L873DRAFT_1699315</name>
</gene>
<feature type="transmembrane region" description="Helical" evidence="1">
    <location>
        <begin position="117"/>
        <end position="137"/>
    </location>
</feature>
<keyword evidence="1" id="KW-1133">Transmembrane helix</keyword>
<feature type="transmembrane region" description="Helical" evidence="1">
    <location>
        <begin position="308"/>
        <end position="330"/>
    </location>
</feature>
<dbReference type="STRING" id="1336337.A0A3N4JA12"/>
<feature type="transmembrane region" description="Helical" evidence="1">
    <location>
        <begin position="149"/>
        <end position="168"/>
    </location>
</feature>
<dbReference type="Proteomes" id="UP000276215">
    <property type="component" value="Unassembled WGS sequence"/>
</dbReference>
<feature type="transmembrane region" description="Helical" evidence="1">
    <location>
        <begin position="241"/>
        <end position="263"/>
    </location>
</feature>
<feature type="transmembrane region" description="Helical" evidence="1">
    <location>
        <begin position="275"/>
        <end position="296"/>
    </location>
</feature>
<dbReference type="EMBL" id="ML120430">
    <property type="protein sequence ID" value="RPA95035.1"/>
    <property type="molecule type" value="Genomic_DNA"/>
</dbReference>
<feature type="transmembrane region" description="Helical" evidence="1">
    <location>
        <begin position="201"/>
        <end position="221"/>
    </location>
</feature>
<organism evidence="2 3">
    <name type="scientific">Choiromyces venosus 120613-1</name>
    <dbReference type="NCBI Taxonomy" id="1336337"/>
    <lineage>
        <taxon>Eukaryota</taxon>
        <taxon>Fungi</taxon>
        <taxon>Dikarya</taxon>
        <taxon>Ascomycota</taxon>
        <taxon>Pezizomycotina</taxon>
        <taxon>Pezizomycetes</taxon>
        <taxon>Pezizales</taxon>
        <taxon>Tuberaceae</taxon>
        <taxon>Choiromyces</taxon>
    </lineage>
</organism>
<keyword evidence="1" id="KW-0812">Transmembrane</keyword>
<dbReference type="OrthoDB" id="5308502at2759"/>
<dbReference type="Pfam" id="PF10361">
    <property type="entry name" value="DUF2434"/>
    <property type="match status" value="1"/>
</dbReference>
<keyword evidence="3" id="KW-1185">Reference proteome</keyword>
<evidence type="ECO:0000256" key="1">
    <source>
        <dbReference type="SAM" id="Phobius"/>
    </source>
</evidence>
<name>A0A3N4JA12_9PEZI</name>
<accession>A0A3N4JA12</accession>
<dbReference type="InterPro" id="IPR018830">
    <property type="entry name" value="DUF2434"/>
</dbReference>
<evidence type="ECO:0000313" key="3">
    <source>
        <dbReference type="Proteomes" id="UP000276215"/>
    </source>
</evidence>
<feature type="transmembrane region" description="Helical" evidence="1">
    <location>
        <begin position="76"/>
        <end position="96"/>
    </location>
</feature>
<keyword evidence="1" id="KW-0472">Membrane</keyword>
<dbReference type="AlphaFoldDB" id="A0A3N4JA12"/>
<reference evidence="2 3" key="1">
    <citation type="journal article" date="2018" name="Nat. Ecol. Evol.">
        <title>Pezizomycetes genomes reveal the molecular basis of ectomycorrhizal truffle lifestyle.</title>
        <authorList>
            <person name="Murat C."/>
            <person name="Payen T."/>
            <person name="Noel B."/>
            <person name="Kuo A."/>
            <person name="Morin E."/>
            <person name="Chen J."/>
            <person name="Kohler A."/>
            <person name="Krizsan K."/>
            <person name="Balestrini R."/>
            <person name="Da Silva C."/>
            <person name="Montanini B."/>
            <person name="Hainaut M."/>
            <person name="Levati E."/>
            <person name="Barry K.W."/>
            <person name="Belfiori B."/>
            <person name="Cichocki N."/>
            <person name="Clum A."/>
            <person name="Dockter R.B."/>
            <person name="Fauchery L."/>
            <person name="Guy J."/>
            <person name="Iotti M."/>
            <person name="Le Tacon F."/>
            <person name="Lindquist E.A."/>
            <person name="Lipzen A."/>
            <person name="Malagnac F."/>
            <person name="Mello A."/>
            <person name="Molinier V."/>
            <person name="Miyauchi S."/>
            <person name="Poulain J."/>
            <person name="Riccioni C."/>
            <person name="Rubini A."/>
            <person name="Sitrit Y."/>
            <person name="Splivallo R."/>
            <person name="Traeger S."/>
            <person name="Wang M."/>
            <person name="Zifcakova L."/>
            <person name="Wipf D."/>
            <person name="Zambonelli A."/>
            <person name="Paolocci F."/>
            <person name="Nowrousian M."/>
            <person name="Ottonello S."/>
            <person name="Baldrian P."/>
            <person name="Spatafora J.W."/>
            <person name="Henrissat B."/>
            <person name="Nagy L.G."/>
            <person name="Aury J.M."/>
            <person name="Wincker P."/>
            <person name="Grigoriev I.V."/>
            <person name="Bonfante P."/>
            <person name="Martin F.M."/>
        </authorList>
    </citation>
    <scope>NUCLEOTIDE SEQUENCE [LARGE SCALE GENOMIC DNA]</scope>
    <source>
        <strain evidence="2 3">120613-1</strain>
    </source>
</reference>
<sequence length="376" mass="43369">MVEPFNSSHIQFDGQVFNEMLLKEFNYGIYSNGTLSNSSSCYLVFDIYRPWMAPNGSVFNGTKCDSPINPIATRGALGITFAVLYAIAIVFVCVHLRKHGATHLPPEKRFRLVSRRWQWYWLLVTCACGMLSGFTSIDIDRDYLMGTPFILSVLFYWVMFPTILAAVWEMTRHWGSFNERQIVENNPFELSQEDRRSKIEFYVPLVFYLFAFLTFFLSILRSWNPIRKGFKSTITDPRFRAASIFSLIALLIIVFSLCVSIHYYKPLSRRVPAKLPICITLAFVRVVFAIACSWDADINPLSVHVSLAYVYALGYFPSLGIMFTMIVAGYREMNEDLFIKKLRMERIKLADGEIEKGKREELRKKEDGEGLKKVDV</sequence>
<protein>
    <submittedName>
        <fullName evidence="2">Uncharacterized protein</fullName>
    </submittedName>
</protein>
<evidence type="ECO:0000313" key="2">
    <source>
        <dbReference type="EMBL" id="RPA95035.1"/>
    </source>
</evidence>
<proteinExistence type="predicted"/>